<dbReference type="PANTHER" id="PTHR14359">
    <property type="entry name" value="HOMO-OLIGOMERIC FLAVIN CONTAINING CYS DECARBOXYLASE FAMILY"/>
    <property type="match status" value="1"/>
</dbReference>
<gene>
    <name evidence="2" type="ORF">S01H1_02559</name>
</gene>
<dbReference type="GO" id="GO:0010181">
    <property type="term" value="F:FMN binding"/>
    <property type="evidence" value="ECO:0007669"/>
    <property type="project" value="TreeGrafter"/>
</dbReference>
<dbReference type="GO" id="GO:0015937">
    <property type="term" value="P:coenzyme A biosynthetic process"/>
    <property type="evidence" value="ECO:0007669"/>
    <property type="project" value="TreeGrafter"/>
</dbReference>
<accession>X0RKI3</accession>
<dbReference type="GO" id="GO:0004633">
    <property type="term" value="F:phosphopantothenoylcysteine decarboxylase activity"/>
    <property type="evidence" value="ECO:0007669"/>
    <property type="project" value="TreeGrafter"/>
</dbReference>
<proteinExistence type="predicted"/>
<organism evidence="2">
    <name type="scientific">marine sediment metagenome</name>
    <dbReference type="NCBI Taxonomy" id="412755"/>
    <lineage>
        <taxon>unclassified sequences</taxon>
        <taxon>metagenomes</taxon>
        <taxon>ecological metagenomes</taxon>
    </lineage>
</organism>
<evidence type="ECO:0000259" key="1">
    <source>
        <dbReference type="Pfam" id="PF02441"/>
    </source>
</evidence>
<dbReference type="AlphaFoldDB" id="X0RKI3"/>
<sequence>GLNSPFVMTEAAKRFVAPLTFRALSGRPVHSDLWTPLAAQAAEHIALADRAELVVVAPATANILAKLAHGIADDLLSTFLLAIDAPLIVAPAMNVRMWRHPAVAANCEALRSRGVRFVGPVEGRLACGTVAQGRMAEPEEILETLADLARDLPGKQ</sequence>
<comment type="caution">
    <text evidence="2">The sequence shown here is derived from an EMBL/GenBank/DDBJ whole genome shotgun (WGS) entry which is preliminary data.</text>
</comment>
<feature type="non-terminal residue" evidence="2">
    <location>
        <position position="1"/>
    </location>
</feature>
<dbReference type="GO" id="GO:0071513">
    <property type="term" value="C:phosphopantothenoylcysteine decarboxylase complex"/>
    <property type="evidence" value="ECO:0007669"/>
    <property type="project" value="TreeGrafter"/>
</dbReference>
<name>X0RKI3_9ZZZZ</name>
<dbReference type="EMBL" id="BARS01001256">
    <property type="protein sequence ID" value="GAF69334.1"/>
    <property type="molecule type" value="Genomic_DNA"/>
</dbReference>
<dbReference type="InterPro" id="IPR036551">
    <property type="entry name" value="Flavin_trans-like"/>
</dbReference>
<feature type="domain" description="Flavoprotein" evidence="1">
    <location>
        <begin position="6"/>
        <end position="147"/>
    </location>
</feature>
<dbReference type="Pfam" id="PF02441">
    <property type="entry name" value="Flavoprotein"/>
    <property type="match status" value="1"/>
</dbReference>
<dbReference type="Gene3D" id="3.40.50.1950">
    <property type="entry name" value="Flavin prenyltransferase-like"/>
    <property type="match status" value="1"/>
</dbReference>
<evidence type="ECO:0000313" key="2">
    <source>
        <dbReference type="EMBL" id="GAF69334.1"/>
    </source>
</evidence>
<reference evidence="2" key="1">
    <citation type="journal article" date="2014" name="Front. Microbiol.">
        <title>High frequency of phylogenetically diverse reductive dehalogenase-homologous genes in deep subseafloor sedimentary metagenomes.</title>
        <authorList>
            <person name="Kawai M."/>
            <person name="Futagami T."/>
            <person name="Toyoda A."/>
            <person name="Takaki Y."/>
            <person name="Nishi S."/>
            <person name="Hori S."/>
            <person name="Arai W."/>
            <person name="Tsubouchi T."/>
            <person name="Morono Y."/>
            <person name="Uchiyama I."/>
            <person name="Ito T."/>
            <person name="Fujiyama A."/>
            <person name="Inagaki F."/>
            <person name="Takami H."/>
        </authorList>
    </citation>
    <scope>NUCLEOTIDE SEQUENCE</scope>
    <source>
        <strain evidence="2">Expedition CK06-06</strain>
    </source>
</reference>
<dbReference type="SUPFAM" id="SSF52507">
    <property type="entry name" value="Homo-oligomeric flavin-containing Cys decarboxylases, HFCD"/>
    <property type="match status" value="1"/>
</dbReference>
<dbReference type="PANTHER" id="PTHR14359:SF6">
    <property type="entry name" value="PHOSPHOPANTOTHENOYLCYSTEINE DECARBOXYLASE"/>
    <property type="match status" value="1"/>
</dbReference>
<protein>
    <recommendedName>
        <fullName evidence="1">Flavoprotein domain-containing protein</fullName>
    </recommendedName>
</protein>
<dbReference type="InterPro" id="IPR003382">
    <property type="entry name" value="Flavoprotein"/>
</dbReference>